<dbReference type="AlphaFoldDB" id="A0A3N4GDE5"/>
<dbReference type="SUPFAM" id="SSF54285">
    <property type="entry name" value="MoaD/ThiS"/>
    <property type="match status" value="1"/>
</dbReference>
<name>A0A3N4GDE5_9ACTN</name>
<keyword evidence="2" id="KW-1185">Reference proteome</keyword>
<dbReference type="InterPro" id="IPR016155">
    <property type="entry name" value="Mopterin_synth/thiamin_S_b"/>
</dbReference>
<dbReference type="EMBL" id="RKMH01000008">
    <property type="protein sequence ID" value="RPA59908.1"/>
    <property type="molecule type" value="Genomic_DNA"/>
</dbReference>
<sequence>MRVTVRYFAAASAAAKTESAVYEIDEDLTLGELEHILAGDNPELARVLERCSYLRDEIALCDRARRLGPTRTIDVLPPFAGG</sequence>
<dbReference type="InterPro" id="IPR012675">
    <property type="entry name" value="Beta-grasp_dom_sf"/>
</dbReference>
<reference evidence="1 2" key="1">
    <citation type="submission" date="2018-11" db="EMBL/GenBank/DDBJ databases">
        <title>Draft genome sequence of Gordonia sp. RS15-1S isolated from rice stems.</title>
        <authorList>
            <person name="Muangham S."/>
        </authorList>
    </citation>
    <scope>NUCLEOTIDE SEQUENCE [LARGE SCALE GENOMIC DNA]</scope>
    <source>
        <strain evidence="1 2">RS15-1S</strain>
    </source>
</reference>
<comment type="caution">
    <text evidence="1">The sequence shown here is derived from an EMBL/GenBank/DDBJ whole genome shotgun (WGS) entry which is preliminary data.</text>
</comment>
<dbReference type="RefSeq" id="WP_123929793.1">
    <property type="nucleotide sequence ID" value="NZ_JBPSDP010000007.1"/>
</dbReference>
<evidence type="ECO:0000313" key="1">
    <source>
        <dbReference type="EMBL" id="RPA59908.1"/>
    </source>
</evidence>
<protein>
    <submittedName>
        <fullName evidence="1">MoaD/ThiS family protein</fullName>
    </submittedName>
</protein>
<dbReference type="Proteomes" id="UP000267536">
    <property type="component" value="Unassembled WGS sequence"/>
</dbReference>
<evidence type="ECO:0000313" key="2">
    <source>
        <dbReference type="Proteomes" id="UP000267536"/>
    </source>
</evidence>
<dbReference type="Gene3D" id="3.10.20.30">
    <property type="match status" value="1"/>
</dbReference>
<proteinExistence type="predicted"/>
<accession>A0A3N4GDE5</accession>
<organism evidence="1 2">
    <name type="scientific">Gordonia oryzae</name>
    <dbReference type="NCBI Taxonomy" id="2487349"/>
    <lineage>
        <taxon>Bacteria</taxon>
        <taxon>Bacillati</taxon>
        <taxon>Actinomycetota</taxon>
        <taxon>Actinomycetes</taxon>
        <taxon>Mycobacteriales</taxon>
        <taxon>Gordoniaceae</taxon>
        <taxon>Gordonia</taxon>
    </lineage>
</organism>
<gene>
    <name evidence="1" type="ORF">EF294_11690</name>
</gene>
<dbReference type="OrthoDB" id="4331766at2"/>